<dbReference type="SUPFAM" id="SSF47874">
    <property type="entry name" value="Annexin"/>
    <property type="match status" value="1"/>
</dbReference>
<feature type="compositionally biased region" description="Polar residues" evidence="1">
    <location>
        <begin position="253"/>
        <end position="263"/>
    </location>
</feature>
<dbReference type="InterPro" id="IPR037104">
    <property type="entry name" value="Annexin_sf"/>
</dbReference>
<dbReference type="Gene3D" id="1.10.220.10">
    <property type="entry name" value="Annexin"/>
    <property type="match status" value="3"/>
</dbReference>
<evidence type="ECO:0000313" key="3">
    <source>
        <dbReference type="Proteomes" id="UP001642501"/>
    </source>
</evidence>
<evidence type="ECO:0008006" key="4">
    <source>
        <dbReference type="Google" id="ProtNLM"/>
    </source>
</evidence>
<feature type="compositionally biased region" description="Basic and acidic residues" evidence="1">
    <location>
        <begin position="69"/>
        <end position="84"/>
    </location>
</feature>
<evidence type="ECO:0000313" key="2">
    <source>
        <dbReference type="EMBL" id="CAK7268540.1"/>
    </source>
</evidence>
<feature type="compositionally biased region" description="Basic and acidic residues" evidence="1">
    <location>
        <begin position="19"/>
        <end position="49"/>
    </location>
</feature>
<dbReference type="Proteomes" id="UP001642501">
    <property type="component" value="Unassembled WGS sequence"/>
</dbReference>
<dbReference type="EMBL" id="CAWUOM010000047">
    <property type="protein sequence ID" value="CAK7268540.1"/>
    <property type="molecule type" value="Genomic_DNA"/>
</dbReference>
<name>A0ABP0DNB3_9PEZI</name>
<feature type="compositionally biased region" description="Low complexity" evidence="1">
    <location>
        <begin position="375"/>
        <end position="385"/>
    </location>
</feature>
<evidence type="ECO:0000256" key="1">
    <source>
        <dbReference type="SAM" id="MobiDB-lite"/>
    </source>
</evidence>
<dbReference type="PANTHER" id="PTHR10502">
    <property type="entry name" value="ANNEXIN"/>
    <property type="match status" value="1"/>
</dbReference>
<sequence>MSSLQVNDGSRRSRSKSPSGRERSSSRMERSPAGRDRDRIDDRDRDRVEPNIITAAPYPSDDDASSMLDDPRRSARIPEYDDYRGGVISPPSPSPLPGGDSKYRSSKYADVEVRYGDERREKIYRESKSQSNYERTSDRETQRKQKKSTETDKKNGKSSAVISEDKFAFLPAKYAPKADTGTSKTKSHTRNSSSVAYYGEPAKASQSSLGPGGWPGEQASGRPSRRIKGRGSFSDESDYTDDEDNENLAYGNDSLTPSNSQSRPVYGSSPGHSNDRYATYADDKGYGRDPQIINAGPRDAKDAKDPRSSRGSFDGRGADDSRTSRHSRVPSDLRDNRRVYEDVKTTAREATKYYRDDPRGTSRADPRSSSRLDPRSSSSNVLSVESGRRRERSRSPMPTKGMERLSVNTLSVGGPLHAGGSLSAAPGSPMQEAYHGTYQSMSPMPSPLMLASNGPRGTTDIQVMDINGPELEGEGSLTITRGPGGEVVEKIRRRARFYDPEEDAQRLAKALHGERRAPDTGPLIEILPGLTHDQVMELRAEYKRIVKTGPERKGVNMAKHIHARLKDEDSAVMKVCYATALGRWESEAYWANFWYHGNKTRRELLIESLMGRTNDEIRHIKKSFSDKKYADSITKCMRTELKEDKFKRAVLFVLDERRMEETGRDGRPLPVDRKLVEEDAVTLHHSVLAERGGETAMIDVVVQRSDTHLREVLRFYNAQYQSNFARDCLKKSGNLVGEMLAHILNGVINKPVRDALLVHHALTTSKRDELRRELLISRLVRFHWDGNHMAAIKAAYRSRYNRDMQEAIRDATGNKDWGLFCRELCITRVPDDVKRVERIEIRHDDRH</sequence>
<feature type="compositionally biased region" description="Basic and acidic residues" evidence="1">
    <location>
        <begin position="101"/>
        <end position="128"/>
    </location>
</feature>
<feature type="region of interest" description="Disordered" evidence="1">
    <location>
        <begin position="1"/>
        <end position="451"/>
    </location>
</feature>
<accession>A0ABP0DNB3</accession>
<feature type="compositionally biased region" description="Basic and acidic residues" evidence="1">
    <location>
        <begin position="316"/>
        <end position="374"/>
    </location>
</feature>
<dbReference type="PANTHER" id="PTHR10502:SF107">
    <property type="entry name" value="ANNEXIN ANXC4 (AFU_ORTHOLOGUE AFUA_3G07020)"/>
    <property type="match status" value="1"/>
</dbReference>
<keyword evidence="3" id="KW-1185">Reference proteome</keyword>
<reference evidence="2 3" key="1">
    <citation type="submission" date="2024-01" db="EMBL/GenBank/DDBJ databases">
        <authorList>
            <person name="Allen C."/>
            <person name="Tagirdzhanova G."/>
        </authorList>
    </citation>
    <scope>NUCLEOTIDE SEQUENCE [LARGE SCALE GENOMIC DNA]</scope>
    <source>
        <strain evidence="2 3">CBS 573.63</strain>
    </source>
</reference>
<gene>
    <name evidence="2" type="ORF">SEPCBS57363_003148</name>
</gene>
<protein>
    <recommendedName>
        <fullName evidence="4">Annexin ANXC4</fullName>
    </recommendedName>
</protein>
<feature type="compositionally biased region" description="Basic and acidic residues" evidence="1">
    <location>
        <begin position="135"/>
        <end position="155"/>
    </location>
</feature>
<feature type="compositionally biased region" description="Polar residues" evidence="1">
    <location>
        <begin position="180"/>
        <end position="195"/>
    </location>
</feature>
<proteinExistence type="predicted"/>
<organism evidence="2 3">
    <name type="scientific">Sporothrix epigloea</name>
    <dbReference type="NCBI Taxonomy" id="1892477"/>
    <lineage>
        <taxon>Eukaryota</taxon>
        <taxon>Fungi</taxon>
        <taxon>Dikarya</taxon>
        <taxon>Ascomycota</taxon>
        <taxon>Pezizomycotina</taxon>
        <taxon>Sordariomycetes</taxon>
        <taxon>Sordariomycetidae</taxon>
        <taxon>Ophiostomatales</taxon>
        <taxon>Ophiostomataceae</taxon>
        <taxon>Sporothrix</taxon>
    </lineage>
</organism>
<feature type="compositionally biased region" description="Basic and acidic residues" evidence="1">
    <location>
        <begin position="298"/>
        <end position="308"/>
    </location>
</feature>
<feature type="compositionally biased region" description="Acidic residues" evidence="1">
    <location>
        <begin position="235"/>
        <end position="246"/>
    </location>
</feature>
<comment type="caution">
    <text evidence="2">The sequence shown here is derived from an EMBL/GenBank/DDBJ whole genome shotgun (WGS) entry which is preliminary data.</text>
</comment>